<name>A0ABV1GA49_9FIRM</name>
<gene>
    <name evidence="3" type="ORF">WMO66_13630</name>
</gene>
<dbReference type="Pfam" id="PF03432">
    <property type="entry name" value="Relaxase"/>
    <property type="match status" value="1"/>
</dbReference>
<reference evidence="3 4" key="1">
    <citation type="submission" date="2024-03" db="EMBL/GenBank/DDBJ databases">
        <title>Human intestinal bacterial collection.</title>
        <authorList>
            <person name="Pauvert C."/>
            <person name="Hitch T.C.A."/>
            <person name="Clavel T."/>
        </authorList>
    </citation>
    <scope>NUCLEOTIDE SEQUENCE [LARGE SCALE GENOMIC DNA]</scope>
    <source>
        <strain evidence="3 4">CLA-AA-H192</strain>
    </source>
</reference>
<dbReference type="Proteomes" id="UP001491552">
    <property type="component" value="Unassembled WGS sequence"/>
</dbReference>
<evidence type="ECO:0000259" key="2">
    <source>
        <dbReference type="Pfam" id="PF03432"/>
    </source>
</evidence>
<organism evidence="3 4">
    <name type="scientific">Faecousia intestinalis</name>
    <dbReference type="NCBI Taxonomy" id="3133167"/>
    <lineage>
        <taxon>Bacteria</taxon>
        <taxon>Bacillati</taxon>
        <taxon>Bacillota</taxon>
        <taxon>Clostridia</taxon>
        <taxon>Eubacteriales</taxon>
        <taxon>Oscillospiraceae</taxon>
        <taxon>Faecousia</taxon>
    </lineage>
</organism>
<feature type="domain" description="MobA/VirD2-like nuclease" evidence="2">
    <location>
        <begin position="72"/>
        <end position="189"/>
    </location>
</feature>
<dbReference type="InterPro" id="IPR005094">
    <property type="entry name" value="Endonuclease_MobA/VirD2"/>
</dbReference>
<dbReference type="RefSeq" id="WP_349136953.1">
    <property type="nucleotide sequence ID" value="NZ_JBBMFF010000270.1"/>
</dbReference>
<comment type="caution">
    <text evidence="3">The sequence shown here is derived from an EMBL/GenBank/DDBJ whole genome shotgun (WGS) entry which is preliminary data.</text>
</comment>
<keyword evidence="1" id="KW-0175">Coiled coil</keyword>
<feature type="coiled-coil region" evidence="1">
    <location>
        <begin position="381"/>
        <end position="434"/>
    </location>
</feature>
<proteinExistence type="predicted"/>
<protein>
    <submittedName>
        <fullName evidence="3">Relaxase/mobilization nuclease domain-containing protein</fullName>
    </submittedName>
</protein>
<sequence>MATTSIWRVKGWLGKVVIYAENPEKTANPKFYADRELTEQDGQQLSDVIRYAVNSEKTQETGTEDGAPLHRFVSGINCSPATARDEMLAVKKRFGKEDGTVAYHGYQSFAPGEATPELAHEIGVKLAERLWGDRYQVIVATHLDKENHLHNHFVVNTVSFADSIKYHRTRKDYHEMQTVSDELCWEYGLSVIEQPQQGRGKQYGEWRAEQEQRPTWRGLIRADIDEAIRQAMTERQFFDALRKKGYAVKVGKDISVRPPGKERFVRLMRNFGEDYSLDSIRRRILSQRRPERRTTEQKPEILRVRLIGNLKTARKLTGFRTLYVHYCYLLGIFPKNRPQQSRKRLHFLLREDLLKLDAITAETRLLVRNRIDTAEQLFSYRDEAQDKIAALTAERKQLYKLQRTAAVKADPEKASEVKVKVAALSKELAALRKEVVLCNSIAERSGVIQEKIKAVREDEQIKGKEKCDRAEQQKNAR</sequence>
<accession>A0ABV1GA49</accession>
<evidence type="ECO:0000256" key="1">
    <source>
        <dbReference type="SAM" id="Coils"/>
    </source>
</evidence>
<evidence type="ECO:0000313" key="3">
    <source>
        <dbReference type="EMBL" id="MEQ2512269.1"/>
    </source>
</evidence>
<evidence type="ECO:0000313" key="4">
    <source>
        <dbReference type="Proteomes" id="UP001491552"/>
    </source>
</evidence>
<keyword evidence="4" id="KW-1185">Reference proteome</keyword>
<dbReference type="EMBL" id="JBBMFF010000270">
    <property type="protein sequence ID" value="MEQ2512269.1"/>
    <property type="molecule type" value="Genomic_DNA"/>
</dbReference>